<evidence type="ECO:0000256" key="4">
    <source>
        <dbReference type="ARBA" id="ARBA00022723"/>
    </source>
</evidence>
<evidence type="ECO:0000256" key="7">
    <source>
        <dbReference type="ARBA" id="ARBA00023002"/>
    </source>
</evidence>
<dbReference type="Pfam" id="PF00037">
    <property type="entry name" value="Fer4"/>
    <property type="match status" value="1"/>
</dbReference>
<dbReference type="PANTHER" id="PTHR48467:SF1">
    <property type="entry name" value="GLUTAMATE SYNTHASE 1 [NADH], CHLOROPLASTIC-LIKE"/>
    <property type="match status" value="1"/>
</dbReference>
<organism evidence="12 13">
    <name type="scientific">Streptacidiphilus monticola</name>
    <dbReference type="NCBI Taxonomy" id="2161674"/>
    <lineage>
        <taxon>Bacteria</taxon>
        <taxon>Bacillati</taxon>
        <taxon>Actinomycetota</taxon>
        <taxon>Actinomycetes</taxon>
        <taxon>Kitasatosporales</taxon>
        <taxon>Streptomycetaceae</taxon>
        <taxon>Streptacidiphilus</taxon>
    </lineage>
</organism>
<name>A0ABW1GBA7_9ACTN</name>
<keyword evidence="7" id="KW-0560">Oxidoreductase</keyword>
<keyword evidence="4" id="KW-0479">Metal-binding</keyword>
<evidence type="ECO:0000313" key="12">
    <source>
        <dbReference type="EMBL" id="MFC5911318.1"/>
    </source>
</evidence>
<dbReference type="InterPro" id="IPR036188">
    <property type="entry name" value="FAD/NAD-bd_sf"/>
</dbReference>
<keyword evidence="8" id="KW-0408">Iron</keyword>
<keyword evidence="13" id="KW-1185">Reference proteome</keyword>
<evidence type="ECO:0000256" key="1">
    <source>
        <dbReference type="ARBA" id="ARBA00001974"/>
    </source>
</evidence>
<proteinExistence type="predicted"/>
<dbReference type="PROSITE" id="PS51379">
    <property type="entry name" value="4FE4S_FER_2"/>
    <property type="match status" value="1"/>
</dbReference>
<dbReference type="EMBL" id="JBHSQJ010000154">
    <property type="protein sequence ID" value="MFC5911318.1"/>
    <property type="molecule type" value="Genomic_DNA"/>
</dbReference>
<comment type="caution">
    <text evidence="12">The sequence shown here is derived from an EMBL/GenBank/DDBJ whole genome shotgun (WGS) entry which is preliminary data.</text>
</comment>
<accession>A0ABW1GBA7</accession>
<evidence type="ECO:0000256" key="10">
    <source>
        <dbReference type="ARBA" id="ARBA00047776"/>
    </source>
</evidence>
<keyword evidence="9" id="KW-0411">Iron-sulfur</keyword>
<evidence type="ECO:0000256" key="5">
    <source>
        <dbReference type="ARBA" id="ARBA00022827"/>
    </source>
</evidence>
<keyword evidence="6" id="KW-0521">NADP</keyword>
<dbReference type="Proteomes" id="UP001596174">
    <property type="component" value="Unassembled WGS sequence"/>
</dbReference>
<dbReference type="SUPFAM" id="SSF51971">
    <property type="entry name" value="Nucleotide-binding domain"/>
    <property type="match status" value="1"/>
</dbReference>
<dbReference type="Pfam" id="PF07992">
    <property type="entry name" value="Pyr_redox_2"/>
    <property type="match status" value="1"/>
</dbReference>
<evidence type="ECO:0000256" key="2">
    <source>
        <dbReference type="ARBA" id="ARBA00013223"/>
    </source>
</evidence>
<dbReference type="InterPro" id="IPR017896">
    <property type="entry name" value="4Fe4S_Fe-S-bd"/>
</dbReference>
<dbReference type="Gene3D" id="3.40.50.720">
    <property type="entry name" value="NAD(P)-binding Rossmann-like Domain"/>
    <property type="match status" value="1"/>
</dbReference>
<protein>
    <recommendedName>
        <fullName evidence="2">ferredoxin--NADP(+) reductase</fullName>
        <ecNumber evidence="2">1.18.1.2</ecNumber>
    </recommendedName>
</protein>
<dbReference type="SUPFAM" id="SSF54862">
    <property type="entry name" value="4Fe-4S ferredoxins"/>
    <property type="match status" value="1"/>
</dbReference>
<dbReference type="InterPro" id="IPR055275">
    <property type="entry name" value="Ferredox_Rdtase"/>
</dbReference>
<dbReference type="Gene3D" id="3.30.70.20">
    <property type="match status" value="1"/>
</dbReference>
<reference evidence="13" key="1">
    <citation type="journal article" date="2019" name="Int. J. Syst. Evol. Microbiol.">
        <title>The Global Catalogue of Microorganisms (GCM) 10K type strain sequencing project: providing services to taxonomists for standard genome sequencing and annotation.</title>
        <authorList>
            <consortium name="The Broad Institute Genomics Platform"/>
            <consortium name="The Broad Institute Genome Sequencing Center for Infectious Disease"/>
            <person name="Wu L."/>
            <person name="Ma J."/>
        </authorList>
    </citation>
    <scope>NUCLEOTIDE SEQUENCE [LARGE SCALE GENOMIC DNA]</scope>
    <source>
        <strain evidence="13">JCM 4816</strain>
    </source>
</reference>
<dbReference type="PRINTS" id="PR00419">
    <property type="entry name" value="ADXRDTASE"/>
</dbReference>
<evidence type="ECO:0000259" key="11">
    <source>
        <dbReference type="PROSITE" id="PS51379"/>
    </source>
</evidence>
<dbReference type="PROSITE" id="PS00198">
    <property type="entry name" value="4FE4S_FER_1"/>
    <property type="match status" value="1"/>
</dbReference>
<gene>
    <name evidence="12" type="ORF">ACFP3V_29450</name>
</gene>
<evidence type="ECO:0000256" key="8">
    <source>
        <dbReference type="ARBA" id="ARBA00023004"/>
    </source>
</evidence>
<comment type="cofactor">
    <cofactor evidence="1">
        <name>FAD</name>
        <dbReference type="ChEBI" id="CHEBI:57692"/>
    </cofactor>
</comment>
<dbReference type="InterPro" id="IPR017900">
    <property type="entry name" value="4Fe4S_Fe_S_CS"/>
</dbReference>
<keyword evidence="3" id="KW-0285">Flavoprotein</keyword>
<dbReference type="PANTHER" id="PTHR48467">
    <property type="entry name" value="GLUTAMATE SYNTHASE 1 [NADH], CHLOROPLASTIC-LIKE"/>
    <property type="match status" value="1"/>
</dbReference>
<dbReference type="EC" id="1.18.1.2" evidence="2"/>
<sequence length="543" mass="57567">MAYTITQTCCQDASCIAVCPVNCIHPAPGEPDFGTTDALYIDPRTCIDCGACADECPVDAVVPEDTLTDRQRIYAEQARAYYRGRTAEPAWGEPEIPPSLPHGAGTLRVAVVGSGPAACYTAQELLQCTGAEVTMIERLPVPGGLLRYGVAPDHPDTKKLGERHETLFRHPNLSMFLNVEVGTHVTHEELAAHHHAVVYAVGAAAPRRLGIPGEDLPGSIPAPRFVAWYNGHPDVPAAEVDLDGVRRAVVVGNGNVALDVARLLACDPEPLSRTDIADHALAALRRTRVREVVLLGRRGPLDAAFTWPELHALTQLPGISVELAEHPEPAGALAARPERADRVAGAELLRGLPVAGDAQPAEGSVRILLRFSTAPAELLGDERVTGLRTAAGDVIDAELVVSAIGYRGTPLPGLPFDEDRGTVPHREGRVLDPGSGQPLPGAYTVGWIKRGPDGGIGANRLDAKETAASLIGDAGAGVLPEPVGSAKDFARLLRRRRPDALTGREAAAIDRAERARGAAADRPRVKFVTVEQLLAASRKRVMV</sequence>
<evidence type="ECO:0000256" key="6">
    <source>
        <dbReference type="ARBA" id="ARBA00022857"/>
    </source>
</evidence>
<evidence type="ECO:0000256" key="3">
    <source>
        <dbReference type="ARBA" id="ARBA00022630"/>
    </source>
</evidence>
<dbReference type="Gene3D" id="3.50.50.60">
    <property type="entry name" value="FAD/NAD(P)-binding domain"/>
    <property type="match status" value="1"/>
</dbReference>
<keyword evidence="5" id="KW-0274">FAD</keyword>
<feature type="domain" description="4Fe-4S ferredoxin-type" evidence="11">
    <location>
        <begin position="37"/>
        <end position="66"/>
    </location>
</feature>
<evidence type="ECO:0000313" key="13">
    <source>
        <dbReference type="Proteomes" id="UP001596174"/>
    </source>
</evidence>
<evidence type="ECO:0000256" key="9">
    <source>
        <dbReference type="ARBA" id="ARBA00023014"/>
    </source>
</evidence>
<dbReference type="RefSeq" id="WP_380590066.1">
    <property type="nucleotide sequence ID" value="NZ_JBHSQJ010000154.1"/>
</dbReference>
<comment type="catalytic activity">
    <reaction evidence="10">
        <text>2 reduced [2Fe-2S]-[ferredoxin] + NADP(+) + H(+) = 2 oxidized [2Fe-2S]-[ferredoxin] + NADPH</text>
        <dbReference type="Rhea" id="RHEA:20125"/>
        <dbReference type="Rhea" id="RHEA-COMP:10000"/>
        <dbReference type="Rhea" id="RHEA-COMP:10001"/>
        <dbReference type="ChEBI" id="CHEBI:15378"/>
        <dbReference type="ChEBI" id="CHEBI:33737"/>
        <dbReference type="ChEBI" id="CHEBI:33738"/>
        <dbReference type="ChEBI" id="CHEBI:57783"/>
        <dbReference type="ChEBI" id="CHEBI:58349"/>
        <dbReference type="EC" id="1.18.1.2"/>
    </reaction>
</comment>
<dbReference type="InterPro" id="IPR023753">
    <property type="entry name" value="FAD/NAD-binding_dom"/>
</dbReference>